<dbReference type="EMBL" id="RCSW01000007">
    <property type="protein sequence ID" value="KAF7947357.1"/>
    <property type="molecule type" value="Genomic_DNA"/>
</dbReference>
<sequence length="253" mass="28012">MLYDSSEDCCLPEIPILGNREASFNLSCSPDDVLWPNTVESVGIINEPIDYSYLSQVQDNLETSPSSKSISSSSANLPTTLPVSSSERSADFHQRRVEEYTKEGWHELLRTPSREPSGIRKLRQKEIQRIIVLRSSAAYLKLQYGEHHTAASLAYERGDEAIEPCSYCRREDRGTFKNCVVMPGRFSGACTNCKFVNRGSLFTLHNKNAVKSQSSSQSSSPSEPCTKINPSSSPSEPPINITPSSRSSSPLEL</sequence>
<dbReference type="Proteomes" id="UP000710849">
    <property type="component" value="Unassembled WGS sequence"/>
</dbReference>
<dbReference type="Pfam" id="PF12511">
    <property type="entry name" value="DUF3716"/>
    <property type="match status" value="1"/>
</dbReference>
<feature type="compositionally biased region" description="Low complexity" evidence="1">
    <location>
        <begin position="212"/>
        <end position="245"/>
    </location>
</feature>
<accession>A0A9P5M476</accession>
<proteinExistence type="predicted"/>
<organism evidence="2 3">
    <name type="scientific">Botrytis byssoidea</name>
    <dbReference type="NCBI Taxonomy" id="139641"/>
    <lineage>
        <taxon>Eukaryota</taxon>
        <taxon>Fungi</taxon>
        <taxon>Dikarya</taxon>
        <taxon>Ascomycota</taxon>
        <taxon>Pezizomycotina</taxon>
        <taxon>Leotiomycetes</taxon>
        <taxon>Helotiales</taxon>
        <taxon>Sclerotiniaceae</taxon>
        <taxon>Botrytis</taxon>
    </lineage>
</organism>
<keyword evidence="3" id="KW-1185">Reference proteome</keyword>
<evidence type="ECO:0000313" key="2">
    <source>
        <dbReference type="EMBL" id="KAF7947357.1"/>
    </source>
</evidence>
<feature type="compositionally biased region" description="Low complexity" evidence="1">
    <location>
        <begin position="64"/>
        <end position="74"/>
    </location>
</feature>
<evidence type="ECO:0000256" key="1">
    <source>
        <dbReference type="SAM" id="MobiDB-lite"/>
    </source>
</evidence>
<feature type="region of interest" description="Disordered" evidence="1">
    <location>
        <begin position="211"/>
        <end position="253"/>
    </location>
</feature>
<dbReference type="RefSeq" id="XP_038734562.1">
    <property type="nucleotide sequence ID" value="XM_038875118.1"/>
</dbReference>
<dbReference type="GeneID" id="62148195"/>
<name>A0A9P5M476_9HELO</name>
<feature type="compositionally biased region" description="Polar residues" evidence="1">
    <location>
        <begin position="75"/>
        <end position="87"/>
    </location>
</feature>
<feature type="region of interest" description="Disordered" evidence="1">
    <location>
        <begin position="62"/>
        <end position="92"/>
    </location>
</feature>
<reference evidence="2 3" key="1">
    <citation type="journal article" date="2020" name="Genome Biol. Evol.">
        <title>Comparative genomics of Sclerotiniaceae.</title>
        <authorList>
            <person name="Valero Jimenez C.A."/>
            <person name="Steentjes M."/>
            <person name="Scholten O.E."/>
            <person name="Van Kan J.A.L."/>
        </authorList>
    </citation>
    <scope>NUCLEOTIDE SEQUENCE [LARGE SCALE GENOMIC DNA]</scope>
    <source>
        <strain evidence="2 3">MUCL 94</strain>
    </source>
</reference>
<dbReference type="InterPro" id="IPR022190">
    <property type="entry name" value="DUF3716"/>
</dbReference>
<evidence type="ECO:0000313" key="3">
    <source>
        <dbReference type="Proteomes" id="UP000710849"/>
    </source>
</evidence>
<gene>
    <name evidence="2" type="ORF">EAE97_004606</name>
</gene>
<comment type="caution">
    <text evidence="2">The sequence shown here is derived from an EMBL/GenBank/DDBJ whole genome shotgun (WGS) entry which is preliminary data.</text>
</comment>
<protein>
    <submittedName>
        <fullName evidence="2">Uncharacterized protein</fullName>
    </submittedName>
</protein>
<dbReference type="AlphaFoldDB" id="A0A9P5M476"/>